<proteinExistence type="predicted"/>
<dbReference type="Gene3D" id="3.20.20.100">
    <property type="entry name" value="NADP-dependent oxidoreductase domain"/>
    <property type="match status" value="1"/>
</dbReference>
<dbReference type="EMBL" id="JAKCXM010000001">
    <property type="protein sequence ID" value="KAJ0410379.1"/>
    <property type="molecule type" value="Genomic_DNA"/>
</dbReference>
<comment type="caution">
    <text evidence="1">The sequence shown here is derived from an EMBL/GenBank/DDBJ whole genome shotgun (WGS) entry which is preliminary data.</text>
</comment>
<dbReference type="SUPFAM" id="SSF51430">
    <property type="entry name" value="NAD(P)-linked oxidoreductase"/>
    <property type="match status" value="1"/>
</dbReference>
<evidence type="ECO:0008006" key="3">
    <source>
        <dbReference type="Google" id="ProtNLM"/>
    </source>
</evidence>
<protein>
    <recommendedName>
        <fullName evidence="3">NADP-dependent oxidoreductase domain-containing protein</fullName>
    </recommendedName>
</protein>
<reference evidence="1" key="1">
    <citation type="submission" date="2021-12" db="EMBL/GenBank/DDBJ databases">
        <title>Prjna785345.</title>
        <authorList>
            <person name="Rujirawat T."/>
            <person name="Krajaejun T."/>
        </authorList>
    </citation>
    <scope>NUCLEOTIDE SEQUENCE</scope>
    <source>
        <strain evidence="1">Pi057C3</strain>
    </source>
</reference>
<dbReference type="AlphaFoldDB" id="A0AAD5QF70"/>
<accession>A0AAD5QF70</accession>
<evidence type="ECO:0000313" key="2">
    <source>
        <dbReference type="Proteomes" id="UP001209570"/>
    </source>
</evidence>
<organism evidence="1 2">
    <name type="scientific">Pythium insidiosum</name>
    <name type="common">Pythiosis disease agent</name>
    <dbReference type="NCBI Taxonomy" id="114742"/>
    <lineage>
        <taxon>Eukaryota</taxon>
        <taxon>Sar</taxon>
        <taxon>Stramenopiles</taxon>
        <taxon>Oomycota</taxon>
        <taxon>Peronosporomycetes</taxon>
        <taxon>Pythiales</taxon>
        <taxon>Pythiaceae</taxon>
        <taxon>Pythium</taxon>
    </lineage>
</organism>
<evidence type="ECO:0000313" key="1">
    <source>
        <dbReference type="EMBL" id="KAJ0410379.1"/>
    </source>
</evidence>
<dbReference type="InterPro" id="IPR036812">
    <property type="entry name" value="NAD(P)_OxRdtase_dom_sf"/>
</dbReference>
<gene>
    <name evidence="1" type="ORF">P43SY_002711</name>
</gene>
<name>A0AAD5QF70_PYTIN</name>
<dbReference type="Proteomes" id="UP001209570">
    <property type="component" value="Unassembled WGS sequence"/>
</dbReference>
<keyword evidence="2" id="KW-1185">Reference proteome</keyword>
<sequence>MWSVAVNGNVSLFGDTQRILFPVREQSETTKRFLAHALEEGTCAGVSLVAPDDVGALHMVRNALHQVCAKIQHFHPQRFRVVLHTSPQWADAEFHACVRTVLSHLQLDRLDLLLLSQGTMPSAPTTTERKAIVLRFWEQMVAVKRLGLVAQIGFADVSIQDMEFVFTANPDVLPSAIDVFIGLSPPPGAPLRLSTLLSFAHGNQLDVIVRCPYRAFEDMPDKSLHERWTQVVQGISQRVRGKTFDVAVVHEAETEPYRMETRDMKRSRALQTSTQILVRYLVQKGAIVVPVPVSEDATQFDERDVETLFIDLTHPFTALAPAHSPHVHFSSILTKDELATIDEVLPLVVHLNSSR</sequence>